<evidence type="ECO:0000313" key="3">
    <source>
        <dbReference type="Proteomes" id="UP001199054"/>
    </source>
</evidence>
<accession>A0ABS8B3K3</accession>
<name>A0ABS8B3K3_9ACTN</name>
<dbReference type="RefSeq" id="WP_226726006.1">
    <property type="nucleotide sequence ID" value="NZ_JAJAUY010000018.1"/>
</dbReference>
<dbReference type="Proteomes" id="UP001199054">
    <property type="component" value="Unassembled WGS sequence"/>
</dbReference>
<evidence type="ECO:0000256" key="1">
    <source>
        <dbReference type="SAM" id="MobiDB-lite"/>
    </source>
</evidence>
<feature type="region of interest" description="Disordered" evidence="1">
    <location>
        <begin position="1"/>
        <end position="20"/>
    </location>
</feature>
<organism evidence="2 3">
    <name type="scientific">Streptomyces antimicrobicus</name>
    <dbReference type="NCBI Taxonomy" id="2883108"/>
    <lineage>
        <taxon>Bacteria</taxon>
        <taxon>Bacillati</taxon>
        <taxon>Actinomycetota</taxon>
        <taxon>Actinomycetes</taxon>
        <taxon>Kitasatosporales</taxon>
        <taxon>Streptomycetaceae</taxon>
        <taxon>Streptomyces</taxon>
    </lineage>
</organism>
<dbReference type="EMBL" id="JAJAUY010000018">
    <property type="protein sequence ID" value="MCB5179189.1"/>
    <property type="molecule type" value="Genomic_DNA"/>
</dbReference>
<protein>
    <submittedName>
        <fullName evidence="2">Uncharacterized protein</fullName>
    </submittedName>
</protein>
<sequence length="54" mass="6125">MKTQPDTQSTSRRVTPEDRVRTCRPALLRRDCCMEPPESSDEAGFEANVVRGED</sequence>
<feature type="compositionally biased region" description="Polar residues" evidence="1">
    <location>
        <begin position="1"/>
        <end position="13"/>
    </location>
</feature>
<feature type="region of interest" description="Disordered" evidence="1">
    <location>
        <begin position="34"/>
        <end position="54"/>
    </location>
</feature>
<proteinExistence type="predicted"/>
<gene>
    <name evidence="2" type="ORF">LG632_07280</name>
</gene>
<keyword evidence="3" id="KW-1185">Reference proteome</keyword>
<reference evidence="2 3" key="1">
    <citation type="submission" date="2021-10" db="EMBL/GenBank/DDBJ databases">
        <title>Streptomyces sp. strain SMC 277, a novel streptomycete isolated from soil.</title>
        <authorList>
            <person name="Chanama M."/>
        </authorList>
    </citation>
    <scope>NUCLEOTIDE SEQUENCE [LARGE SCALE GENOMIC DNA]</scope>
    <source>
        <strain evidence="2 3">SMC 277</strain>
    </source>
</reference>
<comment type="caution">
    <text evidence="2">The sequence shown here is derived from an EMBL/GenBank/DDBJ whole genome shotgun (WGS) entry which is preliminary data.</text>
</comment>
<evidence type="ECO:0000313" key="2">
    <source>
        <dbReference type="EMBL" id="MCB5179189.1"/>
    </source>
</evidence>